<dbReference type="SUPFAM" id="SSF46785">
    <property type="entry name" value="Winged helix' DNA-binding domain"/>
    <property type="match status" value="1"/>
</dbReference>
<organism evidence="2 3">
    <name type="scientific">Catenuloplanes indicus</name>
    <dbReference type="NCBI Taxonomy" id="137267"/>
    <lineage>
        <taxon>Bacteria</taxon>
        <taxon>Bacillati</taxon>
        <taxon>Actinomycetota</taxon>
        <taxon>Actinomycetes</taxon>
        <taxon>Micromonosporales</taxon>
        <taxon>Micromonosporaceae</taxon>
        <taxon>Catenuloplanes</taxon>
    </lineage>
</organism>
<dbReference type="PROSITE" id="PS50995">
    <property type="entry name" value="HTH_MARR_2"/>
    <property type="match status" value="1"/>
</dbReference>
<accession>A0AAE4AYF9</accession>
<dbReference type="Proteomes" id="UP001240236">
    <property type="component" value="Unassembled WGS sequence"/>
</dbReference>
<reference evidence="2 3" key="1">
    <citation type="submission" date="2023-07" db="EMBL/GenBank/DDBJ databases">
        <title>Sequencing the genomes of 1000 actinobacteria strains.</title>
        <authorList>
            <person name="Klenk H.-P."/>
        </authorList>
    </citation>
    <scope>NUCLEOTIDE SEQUENCE [LARGE SCALE GENOMIC DNA]</scope>
    <source>
        <strain evidence="2 3">DSM 44709</strain>
    </source>
</reference>
<keyword evidence="2" id="KW-0238">DNA-binding</keyword>
<dbReference type="InterPro" id="IPR000835">
    <property type="entry name" value="HTH_MarR-typ"/>
</dbReference>
<dbReference type="InterPro" id="IPR039422">
    <property type="entry name" value="MarR/SlyA-like"/>
</dbReference>
<evidence type="ECO:0000313" key="3">
    <source>
        <dbReference type="Proteomes" id="UP001240236"/>
    </source>
</evidence>
<dbReference type="Gene3D" id="1.10.10.10">
    <property type="entry name" value="Winged helix-like DNA-binding domain superfamily/Winged helix DNA-binding domain"/>
    <property type="match status" value="1"/>
</dbReference>
<protein>
    <submittedName>
        <fullName evidence="2">DNA-binding MarR family transcriptional regulator</fullName>
    </submittedName>
</protein>
<dbReference type="PANTHER" id="PTHR33164">
    <property type="entry name" value="TRANSCRIPTIONAL REGULATOR, MARR FAMILY"/>
    <property type="match status" value="1"/>
</dbReference>
<dbReference type="GO" id="GO:0003700">
    <property type="term" value="F:DNA-binding transcription factor activity"/>
    <property type="evidence" value="ECO:0007669"/>
    <property type="project" value="InterPro"/>
</dbReference>
<dbReference type="Pfam" id="PF12802">
    <property type="entry name" value="MarR_2"/>
    <property type="match status" value="1"/>
</dbReference>
<dbReference type="AlphaFoldDB" id="A0AAE4AYF9"/>
<dbReference type="InterPro" id="IPR036388">
    <property type="entry name" value="WH-like_DNA-bd_sf"/>
</dbReference>
<dbReference type="PANTHER" id="PTHR33164:SF106">
    <property type="entry name" value="TRANSCRIPTIONAL REGULATORY PROTEIN"/>
    <property type="match status" value="1"/>
</dbReference>
<dbReference type="SMART" id="SM00347">
    <property type="entry name" value="HTH_MARR"/>
    <property type="match status" value="1"/>
</dbReference>
<proteinExistence type="predicted"/>
<dbReference type="GO" id="GO:0006950">
    <property type="term" value="P:response to stress"/>
    <property type="evidence" value="ECO:0007669"/>
    <property type="project" value="TreeGrafter"/>
</dbReference>
<evidence type="ECO:0000313" key="2">
    <source>
        <dbReference type="EMBL" id="MDQ0365013.1"/>
    </source>
</evidence>
<comment type="caution">
    <text evidence="2">The sequence shown here is derived from an EMBL/GenBank/DDBJ whole genome shotgun (WGS) entry which is preliminary data.</text>
</comment>
<gene>
    <name evidence="2" type="ORF">J2S42_001682</name>
</gene>
<evidence type="ECO:0000259" key="1">
    <source>
        <dbReference type="PROSITE" id="PS50995"/>
    </source>
</evidence>
<name>A0AAE4AYF9_9ACTN</name>
<dbReference type="EMBL" id="JAUSUZ010000001">
    <property type="protein sequence ID" value="MDQ0365013.1"/>
    <property type="molecule type" value="Genomic_DNA"/>
</dbReference>
<dbReference type="InterPro" id="IPR036390">
    <property type="entry name" value="WH_DNA-bd_sf"/>
</dbReference>
<dbReference type="GO" id="GO:0003677">
    <property type="term" value="F:DNA binding"/>
    <property type="evidence" value="ECO:0007669"/>
    <property type="project" value="UniProtKB-KW"/>
</dbReference>
<sequence>MTTQPSPHAERVELVEDLIDALRLFTVESDVFVDVFARAHGLGRNDLNAIMWISQGTRSGHPITSGELATRLGLGAPSTSGLVDRLENAGHVRRVRDPRDRRKVTIVMQPQAMQLATDFFVPLGRLMHDTVADVDGEDLRRVTDVVRRMITAVEGARSAVQASSAGPAVAQRQR</sequence>
<keyword evidence="3" id="KW-1185">Reference proteome</keyword>
<feature type="domain" description="HTH marR-type" evidence="1">
    <location>
        <begin position="11"/>
        <end position="151"/>
    </location>
</feature>